<evidence type="ECO:0000313" key="1">
    <source>
        <dbReference type="EMBL" id="MPC43655.1"/>
    </source>
</evidence>
<organism evidence="1 2">
    <name type="scientific">Portunus trituberculatus</name>
    <name type="common">Swimming crab</name>
    <name type="synonym">Neptunus trituberculatus</name>
    <dbReference type="NCBI Taxonomy" id="210409"/>
    <lineage>
        <taxon>Eukaryota</taxon>
        <taxon>Metazoa</taxon>
        <taxon>Ecdysozoa</taxon>
        <taxon>Arthropoda</taxon>
        <taxon>Crustacea</taxon>
        <taxon>Multicrustacea</taxon>
        <taxon>Malacostraca</taxon>
        <taxon>Eumalacostraca</taxon>
        <taxon>Eucarida</taxon>
        <taxon>Decapoda</taxon>
        <taxon>Pleocyemata</taxon>
        <taxon>Brachyura</taxon>
        <taxon>Eubrachyura</taxon>
        <taxon>Portunoidea</taxon>
        <taxon>Portunidae</taxon>
        <taxon>Portuninae</taxon>
        <taxon>Portunus</taxon>
    </lineage>
</organism>
<keyword evidence="2" id="KW-1185">Reference proteome</keyword>
<sequence>MVLKGLSGTIFRVCCIIRPHPLLLLVLYIF</sequence>
<protein>
    <submittedName>
        <fullName evidence="1">Uncharacterized protein</fullName>
    </submittedName>
</protein>
<name>A0A5B7FDU3_PORTR</name>
<accession>A0A5B7FDU3</accession>
<dbReference type="EMBL" id="VSRR010005932">
    <property type="protein sequence ID" value="MPC43655.1"/>
    <property type="molecule type" value="Genomic_DNA"/>
</dbReference>
<dbReference type="Proteomes" id="UP000324222">
    <property type="component" value="Unassembled WGS sequence"/>
</dbReference>
<reference evidence="1 2" key="1">
    <citation type="submission" date="2019-05" db="EMBL/GenBank/DDBJ databases">
        <title>Another draft genome of Portunus trituberculatus and its Hox gene families provides insights of decapod evolution.</title>
        <authorList>
            <person name="Jeong J.-H."/>
            <person name="Song I."/>
            <person name="Kim S."/>
            <person name="Choi T."/>
            <person name="Kim D."/>
            <person name="Ryu S."/>
            <person name="Kim W."/>
        </authorList>
    </citation>
    <scope>NUCLEOTIDE SEQUENCE [LARGE SCALE GENOMIC DNA]</scope>
    <source>
        <tissue evidence="1">Muscle</tissue>
    </source>
</reference>
<evidence type="ECO:0000313" key="2">
    <source>
        <dbReference type="Proteomes" id="UP000324222"/>
    </source>
</evidence>
<comment type="caution">
    <text evidence="1">The sequence shown here is derived from an EMBL/GenBank/DDBJ whole genome shotgun (WGS) entry which is preliminary data.</text>
</comment>
<gene>
    <name evidence="1" type="ORF">E2C01_037308</name>
</gene>
<dbReference type="AlphaFoldDB" id="A0A5B7FDU3"/>
<proteinExistence type="predicted"/>